<gene>
    <name evidence="1" type="ORF">HUJ06_017591</name>
</gene>
<proteinExistence type="predicted"/>
<protein>
    <submittedName>
        <fullName evidence="1">Uncharacterized protein</fullName>
    </submittedName>
</protein>
<accession>A0A822ZNT9</accession>
<comment type="caution">
    <text evidence="1">The sequence shown here is derived from an EMBL/GenBank/DDBJ whole genome shotgun (WGS) entry which is preliminary data.</text>
</comment>
<sequence>MEGDRGAPRSCYELEVPFSTTPQPIQEMGGFMQFEESQGLSFLVPSQSSQLSLPLNHNNNGSSNSVGLNGNEVATRPLWNDTQVVELFDNEFCERRINELKYNNKRWKNIFI</sequence>
<evidence type="ECO:0000313" key="1">
    <source>
        <dbReference type="EMBL" id="DAD47654.1"/>
    </source>
</evidence>
<dbReference type="AlphaFoldDB" id="A0A822ZNT9"/>
<organism evidence="1 2">
    <name type="scientific">Nelumbo nucifera</name>
    <name type="common">Sacred lotus</name>
    <dbReference type="NCBI Taxonomy" id="4432"/>
    <lineage>
        <taxon>Eukaryota</taxon>
        <taxon>Viridiplantae</taxon>
        <taxon>Streptophyta</taxon>
        <taxon>Embryophyta</taxon>
        <taxon>Tracheophyta</taxon>
        <taxon>Spermatophyta</taxon>
        <taxon>Magnoliopsida</taxon>
        <taxon>Proteales</taxon>
        <taxon>Nelumbonaceae</taxon>
        <taxon>Nelumbo</taxon>
    </lineage>
</organism>
<dbReference type="Proteomes" id="UP000607653">
    <property type="component" value="Unassembled WGS sequence"/>
</dbReference>
<reference evidence="1 2" key="1">
    <citation type="journal article" date="2020" name="Mol. Biol. Evol.">
        <title>Distinct Expression and Methylation Patterns for Genes with Different Fates following a Single Whole-Genome Duplication in Flowering Plants.</title>
        <authorList>
            <person name="Shi T."/>
            <person name="Rahmani R.S."/>
            <person name="Gugger P.F."/>
            <person name="Wang M."/>
            <person name="Li H."/>
            <person name="Zhang Y."/>
            <person name="Li Z."/>
            <person name="Wang Q."/>
            <person name="Van de Peer Y."/>
            <person name="Marchal K."/>
            <person name="Chen J."/>
        </authorList>
    </citation>
    <scope>NUCLEOTIDE SEQUENCE [LARGE SCALE GENOMIC DNA]</scope>
    <source>
        <tissue evidence="1">Leaf</tissue>
    </source>
</reference>
<keyword evidence="2" id="KW-1185">Reference proteome</keyword>
<dbReference type="EMBL" id="DUZY01000008">
    <property type="protein sequence ID" value="DAD47654.1"/>
    <property type="molecule type" value="Genomic_DNA"/>
</dbReference>
<evidence type="ECO:0000313" key="2">
    <source>
        <dbReference type="Proteomes" id="UP000607653"/>
    </source>
</evidence>
<name>A0A822ZNT9_NELNU</name>